<dbReference type="CDD" id="cd04681">
    <property type="entry name" value="NUDIX_Hydrolase"/>
    <property type="match status" value="1"/>
</dbReference>
<evidence type="ECO:0000256" key="3">
    <source>
        <dbReference type="ARBA" id="ARBA00022801"/>
    </source>
</evidence>
<dbReference type="Gene3D" id="3.90.79.10">
    <property type="entry name" value="Nucleoside Triphosphate Pyrophosphohydrolase"/>
    <property type="match status" value="1"/>
</dbReference>
<dbReference type="GO" id="GO:0006742">
    <property type="term" value="P:NADP+ catabolic process"/>
    <property type="evidence" value="ECO:0007669"/>
    <property type="project" value="TreeGrafter"/>
</dbReference>
<dbReference type="InterPro" id="IPR000086">
    <property type="entry name" value="NUDIX_hydrolase_dom"/>
</dbReference>
<dbReference type="EC" id="3.6.1.22" evidence="6"/>
<organism evidence="6 7">
    <name type="scientific">Chryseobacterium taklimakanense</name>
    <dbReference type="NCBI Taxonomy" id="536441"/>
    <lineage>
        <taxon>Bacteria</taxon>
        <taxon>Pseudomonadati</taxon>
        <taxon>Bacteroidota</taxon>
        <taxon>Flavobacteriia</taxon>
        <taxon>Flavobacteriales</taxon>
        <taxon>Weeksellaceae</taxon>
        <taxon>Chryseobacterium group</taxon>
        <taxon>Chryseobacterium</taxon>
    </lineage>
</organism>
<dbReference type="InterPro" id="IPR020084">
    <property type="entry name" value="NUDIX_hydrolase_CS"/>
</dbReference>
<dbReference type="RefSeq" id="WP_095071768.1">
    <property type="nucleotide sequence ID" value="NZ_LT906465.1"/>
</dbReference>
<evidence type="ECO:0000259" key="5">
    <source>
        <dbReference type="PROSITE" id="PS51462"/>
    </source>
</evidence>
<dbReference type="Pfam" id="PF00293">
    <property type="entry name" value="NUDIX"/>
    <property type="match status" value="1"/>
</dbReference>
<dbReference type="PANTHER" id="PTHR42904">
    <property type="entry name" value="NUDIX HYDROLASE, NUDC SUBFAMILY"/>
    <property type="match status" value="1"/>
</dbReference>
<protein>
    <submittedName>
        <fullName evidence="6">NADH pyrophosphatase</fullName>
        <ecNumber evidence="6">3.6.1.22</ecNumber>
    </submittedName>
</protein>
<dbReference type="GO" id="GO:0019677">
    <property type="term" value="P:NAD+ catabolic process"/>
    <property type="evidence" value="ECO:0007669"/>
    <property type="project" value="TreeGrafter"/>
</dbReference>
<dbReference type="GO" id="GO:0035529">
    <property type="term" value="F:NADH pyrophosphatase activity"/>
    <property type="evidence" value="ECO:0007669"/>
    <property type="project" value="TreeGrafter"/>
</dbReference>
<evidence type="ECO:0000313" key="7">
    <source>
        <dbReference type="Proteomes" id="UP000215196"/>
    </source>
</evidence>
<evidence type="ECO:0000313" key="6">
    <source>
        <dbReference type="EMBL" id="SNV44514.1"/>
    </source>
</evidence>
<comment type="cofactor">
    <cofactor evidence="1">
        <name>Mg(2+)</name>
        <dbReference type="ChEBI" id="CHEBI:18420"/>
    </cofactor>
</comment>
<feature type="domain" description="Nudix hydrolase" evidence="5">
    <location>
        <begin position="33"/>
        <end position="168"/>
    </location>
</feature>
<keyword evidence="4" id="KW-0460">Magnesium</keyword>
<dbReference type="EMBL" id="LT906465">
    <property type="protein sequence ID" value="SNV44514.1"/>
    <property type="molecule type" value="Genomic_DNA"/>
</dbReference>
<gene>
    <name evidence="6" type="primary">nudC</name>
    <name evidence="6" type="ORF">SAMEA4412677_01396</name>
</gene>
<keyword evidence="3 6" id="KW-0378">Hydrolase</keyword>
<dbReference type="Proteomes" id="UP000215196">
    <property type="component" value="Chromosome 1"/>
</dbReference>
<dbReference type="GO" id="GO:0046872">
    <property type="term" value="F:metal ion binding"/>
    <property type="evidence" value="ECO:0007669"/>
    <property type="project" value="UniProtKB-KW"/>
</dbReference>
<sequence length="172" mass="19990">MDELHFCPKCGEETLNWDGEKKLSCNQCSFVLYHNCAAAVAVVIRCGNEIMLTKRNQQPGKGKLDLAGGFTDPKESAEEACARELKEELDIEIIPENLKILLTLPNIYRYKDIDYNTLDIFFEYQVDKKFDAKLDISEVSEITWIYENEIDLNEIAFNSQKKFFQKYLNRNQ</sequence>
<evidence type="ECO:0000256" key="1">
    <source>
        <dbReference type="ARBA" id="ARBA00001946"/>
    </source>
</evidence>
<dbReference type="InterPro" id="IPR015797">
    <property type="entry name" value="NUDIX_hydrolase-like_dom_sf"/>
</dbReference>
<dbReference type="PANTHER" id="PTHR42904:SF12">
    <property type="entry name" value="ADP-RIBOSE PYROPHOSPHATASE-RELATED"/>
    <property type="match status" value="1"/>
</dbReference>
<evidence type="ECO:0000256" key="4">
    <source>
        <dbReference type="ARBA" id="ARBA00022842"/>
    </source>
</evidence>
<dbReference type="PROSITE" id="PS00893">
    <property type="entry name" value="NUDIX_BOX"/>
    <property type="match status" value="1"/>
</dbReference>
<name>A0A239XEV8_9FLAO</name>
<reference evidence="6 7" key="1">
    <citation type="submission" date="2017-06" db="EMBL/GenBank/DDBJ databases">
        <authorList>
            <consortium name="Pathogen Informatics"/>
        </authorList>
    </citation>
    <scope>NUCLEOTIDE SEQUENCE [LARGE SCALE GENOMIC DNA]</scope>
    <source>
        <strain evidence="6 7">NCTC13490</strain>
    </source>
</reference>
<proteinExistence type="predicted"/>
<accession>A0A239XEV8</accession>
<keyword evidence="2" id="KW-0479">Metal-binding</keyword>
<dbReference type="AlphaFoldDB" id="A0A239XEV8"/>
<evidence type="ECO:0000256" key="2">
    <source>
        <dbReference type="ARBA" id="ARBA00022723"/>
    </source>
</evidence>
<dbReference type="InterPro" id="IPR050241">
    <property type="entry name" value="NAD-cap_RNA_hydrolase_NudC"/>
</dbReference>
<dbReference type="KEGG" id="ctak:4412677_01396"/>
<dbReference type="PROSITE" id="PS51462">
    <property type="entry name" value="NUDIX"/>
    <property type="match status" value="1"/>
</dbReference>
<dbReference type="SUPFAM" id="SSF55811">
    <property type="entry name" value="Nudix"/>
    <property type="match status" value="1"/>
</dbReference>
<keyword evidence="7" id="KW-1185">Reference proteome</keyword>
<dbReference type="GO" id="GO:0005829">
    <property type="term" value="C:cytosol"/>
    <property type="evidence" value="ECO:0007669"/>
    <property type="project" value="TreeGrafter"/>
</dbReference>